<feature type="compositionally biased region" description="Low complexity" evidence="1">
    <location>
        <begin position="265"/>
        <end position="285"/>
    </location>
</feature>
<name>A0ABQ4T8S6_METOR</name>
<feature type="compositionally biased region" description="Low complexity" evidence="1">
    <location>
        <begin position="112"/>
        <end position="130"/>
    </location>
</feature>
<feature type="region of interest" description="Disordered" evidence="1">
    <location>
        <begin position="91"/>
        <end position="187"/>
    </location>
</feature>
<evidence type="ECO:0000313" key="3">
    <source>
        <dbReference type="EMBL" id="GJE28008.1"/>
    </source>
</evidence>
<feature type="transmembrane region" description="Helical" evidence="2">
    <location>
        <begin position="36"/>
        <end position="59"/>
    </location>
</feature>
<organism evidence="3 4">
    <name type="scientific">Methylobacterium organophilum</name>
    <dbReference type="NCBI Taxonomy" id="410"/>
    <lineage>
        <taxon>Bacteria</taxon>
        <taxon>Pseudomonadati</taxon>
        <taxon>Pseudomonadota</taxon>
        <taxon>Alphaproteobacteria</taxon>
        <taxon>Hyphomicrobiales</taxon>
        <taxon>Methylobacteriaceae</taxon>
        <taxon>Methylobacterium</taxon>
    </lineage>
</organism>
<dbReference type="Proteomes" id="UP001055156">
    <property type="component" value="Unassembled WGS sequence"/>
</dbReference>
<dbReference type="EMBL" id="BPQV01000008">
    <property type="protein sequence ID" value="GJE28008.1"/>
    <property type="molecule type" value="Genomic_DNA"/>
</dbReference>
<comment type="caution">
    <text evidence="3">The sequence shown here is derived from an EMBL/GenBank/DDBJ whole genome shotgun (WGS) entry which is preliminary data.</text>
</comment>
<evidence type="ECO:0000256" key="1">
    <source>
        <dbReference type="SAM" id="MobiDB-lite"/>
    </source>
</evidence>
<protein>
    <submittedName>
        <fullName evidence="3">Uncharacterized protein</fullName>
    </submittedName>
</protein>
<keyword evidence="2" id="KW-0472">Membrane</keyword>
<evidence type="ECO:0000313" key="4">
    <source>
        <dbReference type="Proteomes" id="UP001055156"/>
    </source>
</evidence>
<keyword evidence="2" id="KW-1133">Transmembrane helix</keyword>
<feature type="compositionally biased region" description="Low complexity" evidence="1">
    <location>
        <begin position="241"/>
        <end position="258"/>
    </location>
</feature>
<feature type="compositionally biased region" description="Low complexity" evidence="1">
    <location>
        <begin position="141"/>
        <end position="160"/>
    </location>
</feature>
<accession>A0ABQ4T8S6</accession>
<keyword evidence="2" id="KW-0812">Transmembrane</keyword>
<feature type="compositionally biased region" description="Basic and acidic residues" evidence="1">
    <location>
        <begin position="223"/>
        <end position="232"/>
    </location>
</feature>
<keyword evidence="4" id="KW-1185">Reference proteome</keyword>
<sequence length="323" mass="32035">MTINARKPDLMTVALHPSETRAAEERAPAAAGRKTGLFVLGGIAGLGLLAFSVGAFSFFSDLADPRARAARNGAVAASWPDLKDGVPALAAKDGTAKDQPAVSLPSPDSIRAEAPQAAPVPAAAPLPVRAEAPKPVPEAPKPVAEAPKPPVEAAKPVAEAPKAEASKPVAPAKLAAEKPRPAAPAARPPLPIANAAMVGAGEAAAPAVTPARTAKLIAPAKSETVKAKDERPSTFVSLPSAEKPAAATPAPKKAAAAQPAPPANKKPATKAVAAAQPPGEAASHAPAAPDEPELLGVKIPGARALSDGVKAVGNLFGGQSDEN</sequence>
<feature type="region of interest" description="Disordered" evidence="1">
    <location>
        <begin position="222"/>
        <end position="295"/>
    </location>
</feature>
<proteinExistence type="predicted"/>
<reference evidence="3" key="1">
    <citation type="journal article" date="2021" name="Front. Microbiol.">
        <title>Comprehensive Comparative Genomics and Phenotyping of Methylobacterium Species.</title>
        <authorList>
            <person name="Alessa O."/>
            <person name="Ogura Y."/>
            <person name="Fujitani Y."/>
            <person name="Takami H."/>
            <person name="Hayashi T."/>
            <person name="Sahin N."/>
            <person name="Tani A."/>
        </authorList>
    </citation>
    <scope>NUCLEOTIDE SEQUENCE</scope>
    <source>
        <strain evidence="3">NBRC 15689</strain>
    </source>
</reference>
<gene>
    <name evidence="3" type="ORF">LKMONMHP_2872</name>
</gene>
<evidence type="ECO:0000256" key="2">
    <source>
        <dbReference type="SAM" id="Phobius"/>
    </source>
</evidence>
<reference evidence="3" key="2">
    <citation type="submission" date="2021-08" db="EMBL/GenBank/DDBJ databases">
        <authorList>
            <person name="Tani A."/>
            <person name="Ola A."/>
            <person name="Ogura Y."/>
            <person name="Katsura K."/>
            <person name="Hayashi T."/>
        </authorList>
    </citation>
    <scope>NUCLEOTIDE SEQUENCE</scope>
    <source>
        <strain evidence="3">NBRC 15689</strain>
    </source>
</reference>